<accession>A0ABW3HGC9</accession>
<gene>
    <name evidence="1" type="ORF">ACFQ1E_18520</name>
</gene>
<dbReference type="Gene3D" id="3.40.190.10">
    <property type="entry name" value="Periplasmic binding protein-like II"/>
    <property type="match status" value="2"/>
</dbReference>
<dbReference type="Proteomes" id="UP001596977">
    <property type="component" value="Unassembled WGS sequence"/>
</dbReference>
<protein>
    <recommendedName>
        <fullName evidence="3">C4-dicarboxylate ABC transporter substrate-binding protein</fullName>
    </recommendedName>
</protein>
<proteinExistence type="predicted"/>
<sequence>MTEEMDAAIAAQGDAAPLVIYSPAPAGNPMHALNLRFGEALAPRLGGPLAVEALALPQSINATLMLPAAERRRRWPIVTSVDFAPARAGAGPDWHGYPRPSPGLTYVARLYDVGFGIAGLAGGPATPDELRGRRIAVPARPSAVRLLSEVLLRDGWGMLGEVELVEMAPSAVVPALLAGEVAATSWNLVVPGEGGAAPILPSGAWRYLPITDEARMRINAANPFALAASPGPEGVPLLSFAQALAAWEDSDARAVVAALDLIAARPAIPGFPAGVEEMLNWPGLRSEAIHPAARQYYRGRGIML</sequence>
<evidence type="ECO:0000313" key="2">
    <source>
        <dbReference type="Proteomes" id="UP001596977"/>
    </source>
</evidence>
<evidence type="ECO:0000313" key="1">
    <source>
        <dbReference type="EMBL" id="MFD0948339.1"/>
    </source>
</evidence>
<comment type="caution">
    <text evidence="1">The sequence shown here is derived from an EMBL/GenBank/DDBJ whole genome shotgun (WGS) entry which is preliminary data.</text>
</comment>
<dbReference type="SUPFAM" id="SSF53850">
    <property type="entry name" value="Periplasmic binding protein-like II"/>
    <property type="match status" value="1"/>
</dbReference>
<dbReference type="RefSeq" id="WP_264946331.1">
    <property type="nucleotide sequence ID" value="NZ_JAPDRA010000012.1"/>
</dbReference>
<organism evidence="1 2">
    <name type="scientific">Sphingomonas canadensis</name>
    <dbReference type="NCBI Taxonomy" id="1219257"/>
    <lineage>
        <taxon>Bacteria</taxon>
        <taxon>Pseudomonadati</taxon>
        <taxon>Pseudomonadota</taxon>
        <taxon>Alphaproteobacteria</taxon>
        <taxon>Sphingomonadales</taxon>
        <taxon>Sphingomonadaceae</taxon>
        <taxon>Sphingomonas</taxon>
    </lineage>
</organism>
<dbReference type="EMBL" id="JBHTJG010000012">
    <property type="protein sequence ID" value="MFD0948339.1"/>
    <property type="molecule type" value="Genomic_DNA"/>
</dbReference>
<evidence type="ECO:0008006" key="3">
    <source>
        <dbReference type="Google" id="ProtNLM"/>
    </source>
</evidence>
<keyword evidence="2" id="KW-1185">Reference proteome</keyword>
<reference evidence="2" key="1">
    <citation type="journal article" date="2019" name="Int. J. Syst. Evol. Microbiol.">
        <title>The Global Catalogue of Microorganisms (GCM) 10K type strain sequencing project: providing services to taxonomists for standard genome sequencing and annotation.</title>
        <authorList>
            <consortium name="The Broad Institute Genomics Platform"/>
            <consortium name="The Broad Institute Genome Sequencing Center for Infectious Disease"/>
            <person name="Wu L."/>
            <person name="Ma J."/>
        </authorList>
    </citation>
    <scope>NUCLEOTIDE SEQUENCE [LARGE SCALE GENOMIC DNA]</scope>
    <source>
        <strain evidence="2">CCUG 62982</strain>
    </source>
</reference>
<name>A0ABW3HGC9_9SPHN</name>